<accession>A0A6N7C0H2</accession>
<feature type="compositionally biased region" description="Basic and acidic residues" evidence="7">
    <location>
        <begin position="331"/>
        <end position="343"/>
    </location>
</feature>
<evidence type="ECO:0000256" key="7">
    <source>
        <dbReference type="SAM" id="MobiDB-lite"/>
    </source>
</evidence>
<keyword evidence="4 8" id="KW-0808">Transferase</keyword>
<evidence type="ECO:0000256" key="4">
    <source>
        <dbReference type="ARBA" id="ARBA00022679"/>
    </source>
</evidence>
<keyword evidence="3" id="KW-0997">Cell inner membrane</keyword>
<dbReference type="Proteomes" id="UP000471465">
    <property type="component" value="Unassembled WGS sequence"/>
</dbReference>
<dbReference type="EMBL" id="VZIZ01000015">
    <property type="protein sequence ID" value="KAF0568813.1"/>
    <property type="molecule type" value="Genomic_DNA"/>
</dbReference>
<feature type="compositionally biased region" description="Low complexity" evidence="7">
    <location>
        <begin position="305"/>
        <end position="316"/>
    </location>
</feature>
<evidence type="ECO:0000256" key="3">
    <source>
        <dbReference type="ARBA" id="ARBA00022519"/>
    </source>
</evidence>
<proteinExistence type="predicted"/>
<comment type="caution">
    <text evidence="8">The sequence shown here is derived from an EMBL/GenBank/DDBJ whole genome shotgun (WGS) entry which is preliminary data.</text>
</comment>
<evidence type="ECO:0000256" key="1">
    <source>
        <dbReference type="ARBA" id="ARBA00004533"/>
    </source>
</evidence>
<keyword evidence="6 8" id="KW-0012">Acyltransferase</keyword>
<name>A0A6N7C0H2_9GAMM</name>
<evidence type="ECO:0000313" key="9">
    <source>
        <dbReference type="Proteomes" id="UP000471465"/>
    </source>
</evidence>
<keyword evidence="5" id="KW-0472">Membrane</keyword>
<dbReference type="GO" id="GO:0009247">
    <property type="term" value="P:glycolipid biosynthetic process"/>
    <property type="evidence" value="ECO:0007669"/>
    <property type="project" value="UniProtKB-ARBA"/>
</dbReference>
<dbReference type="Pfam" id="PF03279">
    <property type="entry name" value="Lip_A_acyltrans"/>
    <property type="match status" value="1"/>
</dbReference>
<evidence type="ECO:0000313" key="8">
    <source>
        <dbReference type="EMBL" id="KAF0568813.1"/>
    </source>
</evidence>
<dbReference type="PANTHER" id="PTHR30606">
    <property type="entry name" value="LIPID A BIOSYNTHESIS LAUROYL ACYLTRANSFERASE"/>
    <property type="match status" value="1"/>
</dbReference>
<reference evidence="8 9" key="1">
    <citation type="submission" date="2019-09" db="EMBL/GenBank/DDBJ databases">
        <title>Draft genome sequence of Psychrobacter nivimaris LAMA 639, in search for biotechnological relevant genes.</title>
        <authorList>
            <person name="Lima A.O.S."/>
            <person name="Staloch B.E.K."/>
            <person name="Freitas R.C."/>
            <person name="Niero H."/>
            <person name="Silva M.A.C."/>
        </authorList>
    </citation>
    <scope>NUCLEOTIDE SEQUENCE [LARGE SCALE GENOMIC DNA]</scope>
    <source>
        <strain evidence="8 9">LAMA 639</strain>
    </source>
</reference>
<comment type="subcellular location">
    <subcellularLocation>
        <location evidence="1">Cell inner membrane</location>
    </subcellularLocation>
</comment>
<evidence type="ECO:0000256" key="2">
    <source>
        <dbReference type="ARBA" id="ARBA00022475"/>
    </source>
</evidence>
<dbReference type="GO" id="GO:0008913">
    <property type="term" value="F:Kdo2-lipid IVA acyltransferase activity"/>
    <property type="evidence" value="ECO:0007669"/>
    <property type="project" value="UniProtKB-EC"/>
</dbReference>
<dbReference type="CDD" id="cd07984">
    <property type="entry name" value="LPLAT_LABLAT-like"/>
    <property type="match status" value="1"/>
</dbReference>
<dbReference type="RefSeq" id="WP_102092201.1">
    <property type="nucleotide sequence ID" value="NZ_VZIZ01000015.1"/>
</dbReference>
<protein>
    <submittedName>
        <fullName evidence="8">Lipid A biosynthesis lauroyl acyltransferase</fullName>
        <ecNumber evidence="8">2.3.1.241</ecNumber>
    </submittedName>
</protein>
<dbReference type="PANTHER" id="PTHR30606:SF10">
    <property type="entry name" value="PHOSPHATIDYLINOSITOL MANNOSIDE ACYLTRANSFERASE"/>
    <property type="match status" value="1"/>
</dbReference>
<dbReference type="GO" id="GO:0005886">
    <property type="term" value="C:plasma membrane"/>
    <property type="evidence" value="ECO:0007669"/>
    <property type="project" value="UniProtKB-SubCell"/>
</dbReference>
<keyword evidence="2" id="KW-1003">Cell membrane</keyword>
<feature type="region of interest" description="Disordered" evidence="7">
    <location>
        <begin position="305"/>
        <end position="343"/>
    </location>
</feature>
<dbReference type="EC" id="2.3.1.241" evidence="8"/>
<sequence>MNPYHIFKVVPLSVLQMLARFAAWVIIKIPSLSIMRTIQINMALITHTLSEQQKRALTKDIIYHQCLTSIESIKSWAMPPEWSIAQIRDVHNKDILLEGLANPNGMLAIVPHLGTWEMMNAWLNQFGAPTIMYKPVDGKFANEFILQGRGRLNATLVPTDGSGVKAVFKTLKQGGFSIVLPDHVPEPSGGVVVPFFGIKTLTSTLASKLASKTKCALVGLSCIRRTDGRGFDIYCYKLNDPALYDRNAEVATHALNQAMERMITDNYSHYMWGYRRFKRIPDLGNPYRKDKETLAAFIQSHHSNVSSRSDSNINDSVKNDNVESDNVENDSTVKNDNTKLDNH</sequence>
<dbReference type="InterPro" id="IPR004960">
    <property type="entry name" value="LipA_acyltrans"/>
</dbReference>
<evidence type="ECO:0000256" key="6">
    <source>
        <dbReference type="ARBA" id="ARBA00023315"/>
    </source>
</evidence>
<gene>
    <name evidence="8" type="ORF">FQV37_569</name>
</gene>
<dbReference type="AlphaFoldDB" id="A0A6N7C0H2"/>
<keyword evidence="9" id="KW-1185">Reference proteome</keyword>
<evidence type="ECO:0000256" key="5">
    <source>
        <dbReference type="ARBA" id="ARBA00023136"/>
    </source>
</evidence>
<organism evidence="8 9">
    <name type="scientific">Psychrobacter nivimaris</name>
    <dbReference type="NCBI Taxonomy" id="281738"/>
    <lineage>
        <taxon>Bacteria</taxon>
        <taxon>Pseudomonadati</taxon>
        <taxon>Pseudomonadota</taxon>
        <taxon>Gammaproteobacteria</taxon>
        <taxon>Moraxellales</taxon>
        <taxon>Moraxellaceae</taxon>
        <taxon>Psychrobacter</taxon>
    </lineage>
</organism>